<dbReference type="EMBL" id="AP024685">
    <property type="protein sequence ID" value="BCX30449.1"/>
    <property type="molecule type" value="Genomic_DNA"/>
</dbReference>
<organism evidence="1 2">
    <name type="scientific">Latilactobacillus curvatus</name>
    <name type="common">Lactobacillus curvatus</name>
    <dbReference type="NCBI Taxonomy" id="28038"/>
    <lineage>
        <taxon>Bacteria</taxon>
        <taxon>Bacillati</taxon>
        <taxon>Bacillota</taxon>
        <taxon>Bacilli</taxon>
        <taxon>Lactobacillales</taxon>
        <taxon>Lactobacillaceae</taxon>
        <taxon>Latilactobacillus</taxon>
    </lineage>
</organism>
<protein>
    <submittedName>
        <fullName evidence="1">Uncharacterized protein</fullName>
    </submittedName>
</protein>
<reference evidence="1 2" key="1">
    <citation type="submission" date="2021-05" db="EMBL/GenBank/DDBJ databases">
        <title>Complete Genome Sequence of Latilactobacillus sp. Strain WDN19, a High D-Aspartate-producing Lactic Acid Bacterium Isolated from a Japanese Pickle.</title>
        <authorList>
            <person name="Kajitani K."/>
            <person name="Takahashi S."/>
        </authorList>
    </citation>
    <scope>NUCLEOTIDE SEQUENCE [LARGE SCALE GENOMIC DNA]</scope>
    <source>
        <strain evidence="1 2">WDN19</strain>
    </source>
</reference>
<name>A0ABM7QV31_LATCU</name>
<dbReference type="Proteomes" id="UP000825100">
    <property type="component" value="Chromosome"/>
</dbReference>
<evidence type="ECO:0000313" key="2">
    <source>
        <dbReference type="Proteomes" id="UP000825100"/>
    </source>
</evidence>
<accession>A0ABM7QV31</accession>
<sequence length="86" mass="9945">MINLFLKYNQKAPDFCQGLFLRYVQAFQHEYDFVQQRINAGYINQSIAGVLYTEINQAQLLQLQQFQGTETRVAKAKALLLGFVIN</sequence>
<evidence type="ECO:0000313" key="1">
    <source>
        <dbReference type="EMBL" id="BCX30449.1"/>
    </source>
</evidence>
<proteinExistence type="predicted"/>
<gene>
    <name evidence="1" type="ORF">LTWDN19_10160</name>
</gene>
<keyword evidence="2" id="KW-1185">Reference proteome</keyword>